<dbReference type="Pfam" id="PF24064">
    <property type="entry name" value="HTH_NPRL3"/>
    <property type="match status" value="1"/>
</dbReference>
<proteinExistence type="inferred from homology"/>
<sequence>MSETLIGILFVTSSAKGSSLVWRWPPNPESSPRLARPRPFHDVTCAHGDNPWRASNASENPSDEEKVCECASRWDDESYLWKRPNVVRQRSLSLSHSRSHPASRRASPSKDSSSSFTLEGTTESPIDDEYDSVLGYSAKFLAATLCPPSSMCHQRFGLVVDDLAFVGHPVCADSDGTWHFKTQPRGRGSQKGETPRLTQKSLTPDRREYNTRPLVSSWLQTFHFVLVLDRPDPSSSSSGIVWKYFDTIYEHIAFTMAAVLFQEQVLQNFVENECDELGSLKDDCSRRGDSFADYVSEALKTSSLAMSMKTLYDSIKTNSIAHLTINNLPLQLQLPQYLDSLLYPEDDCDADNADREDDYDLQSPSDESSRATKAPVLAPWKSLLRLDEEDERGYELYMKQRAPHLTVEDRELTEQLLKFLDLASVTLSLADMASLLDWDLESQVYPTVLWLVHHRRAKVVDIVHPGLKTVFAVPQKFQVPLSQLSTEFDGAFARADVPPLPKILSMISMATDQQQHSANHFYATVVGSKDLVPLYHDVVLWMLKRDLLLTLHRRIRIVATEELKERIRMKFEMTQARRERIRSLEAASSLDAPRGAGSGSGPGSSPGTAWLSLSPKTARKHARQISVGDAGTGGGRSASVMSDPVEKWAGTDGEDDFASSGAEDEDWYREDGNPYASMISDPARATRLERRWLAAMSEGKDPHIASRFERINQYFDGKCTDDEILFRAEITRKQLREVLHHYDEYLQTFLHPS</sequence>
<reference evidence="5 6" key="1">
    <citation type="journal article" date="2012" name="Science">
        <title>The Paleozoic origin of enzymatic lignin decomposition reconstructed from 31 fungal genomes.</title>
        <authorList>
            <person name="Floudas D."/>
            <person name="Binder M."/>
            <person name="Riley R."/>
            <person name="Barry K."/>
            <person name="Blanchette R.A."/>
            <person name="Henrissat B."/>
            <person name="Martinez A.T."/>
            <person name="Otillar R."/>
            <person name="Spatafora J.W."/>
            <person name="Yadav J.S."/>
            <person name="Aerts A."/>
            <person name="Benoit I."/>
            <person name="Boyd A."/>
            <person name="Carlson A."/>
            <person name="Copeland A."/>
            <person name="Coutinho P.M."/>
            <person name="de Vries R.P."/>
            <person name="Ferreira P."/>
            <person name="Findley K."/>
            <person name="Foster B."/>
            <person name="Gaskell J."/>
            <person name="Glotzer D."/>
            <person name="Gorecki P."/>
            <person name="Heitman J."/>
            <person name="Hesse C."/>
            <person name="Hori C."/>
            <person name="Igarashi K."/>
            <person name="Jurgens J.A."/>
            <person name="Kallen N."/>
            <person name="Kersten P."/>
            <person name="Kohler A."/>
            <person name="Kuees U."/>
            <person name="Kumar T.K.A."/>
            <person name="Kuo A."/>
            <person name="LaButti K."/>
            <person name="Larrondo L.F."/>
            <person name="Lindquist E."/>
            <person name="Ling A."/>
            <person name="Lombard V."/>
            <person name="Lucas S."/>
            <person name="Lundell T."/>
            <person name="Martin R."/>
            <person name="McLaughlin D.J."/>
            <person name="Morgenstern I."/>
            <person name="Morin E."/>
            <person name="Murat C."/>
            <person name="Nagy L.G."/>
            <person name="Nolan M."/>
            <person name="Ohm R.A."/>
            <person name="Patyshakuliyeva A."/>
            <person name="Rokas A."/>
            <person name="Ruiz-Duenas F.J."/>
            <person name="Sabat G."/>
            <person name="Salamov A."/>
            <person name="Samejima M."/>
            <person name="Schmutz J."/>
            <person name="Slot J.C."/>
            <person name="St John F."/>
            <person name="Stenlid J."/>
            <person name="Sun H."/>
            <person name="Sun S."/>
            <person name="Syed K."/>
            <person name="Tsang A."/>
            <person name="Wiebenga A."/>
            <person name="Young D."/>
            <person name="Pisabarro A."/>
            <person name="Eastwood D.C."/>
            <person name="Martin F."/>
            <person name="Cullen D."/>
            <person name="Grigoriev I.V."/>
            <person name="Hibbett D.S."/>
        </authorList>
    </citation>
    <scope>NUCLEOTIDE SEQUENCE [LARGE SCALE GENOMIC DNA]</scope>
    <source>
        <strain evidence="5 6">MD-104</strain>
    </source>
</reference>
<dbReference type="OrthoDB" id="18648at2759"/>
<protein>
    <recommendedName>
        <fullName evidence="2">Nitrogen permease regulator 3</fullName>
    </recommendedName>
    <alternativeName>
        <fullName evidence="2">Required for meiotic nuclear division protein 11</fullName>
    </alternativeName>
</protein>
<feature type="compositionally biased region" description="Acidic residues" evidence="3">
    <location>
        <begin position="652"/>
        <end position="668"/>
    </location>
</feature>
<dbReference type="GO" id="GO:1990130">
    <property type="term" value="C:GATOR1 complex"/>
    <property type="evidence" value="ECO:0007669"/>
    <property type="project" value="TreeGrafter"/>
</dbReference>
<dbReference type="Pfam" id="PF03666">
    <property type="entry name" value="NPR3"/>
    <property type="match status" value="1"/>
</dbReference>
<gene>
    <name evidence="5" type="ORF">WOLCODRAFT_132332</name>
</gene>
<dbReference type="InterPro" id="IPR005365">
    <property type="entry name" value="Npr3"/>
</dbReference>
<keyword evidence="2" id="KW-0469">Meiosis</keyword>
<organism evidence="5 6">
    <name type="scientific">Wolfiporia cocos (strain MD-104)</name>
    <name type="common">Brown rot fungus</name>
    <dbReference type="NCBI Taxonomy" id="742152"/>
    <lineage>
        <taxon>Eukaryota</taxon>
        <taxon>Fungi</taxon>
        <taxon>Dikarya</taxon>
        <taxon>Basidiomycota</taxon>
        <taxon>Agaricomycotina</taxon>
        <taxon>Agaricomycetes</taxon>
        <taxon>Polyporales</taxon>
        <taxon>Phaeolaceae</taxon>
        <taxon>Wolfiporia</taxon>
    </lineage>
</organism>
<name>A0A2H3JJI0_WOLCO</name>
<dbReference type="PANTHER" id="PTHR13153:SF5">
    <property type="entry name" value="GATOR COMPLEX PROTEIN NPRL3"/>
    <property type="match status" value="1"/>
</dbReference>
<dbReference type="EMBL" id="KB468124">
    <property type="protein sequence ID" value="PCH42346.1"/>
    <property type="molecule type" value="Genomic_DNA"/>
</dbReference>
<dbReference type="OMA" id="RTDYVWK"/>
<dbReference type="Proteomes" id="UP000218811">
    <property type="component" value="Unassembled WGS sequence"/>
</dbReference>
<feature type="region of interest" description="Disordered" evidence="3">
    <location>
        <begin position="92"/>
        <end position="123"/>
    </location>
</feature>
<dbReference type="GO" id="GO:0005774">
    <property type="term" value="C:vacuolar membrane"/>
    <property type="evidence" value="ECO:0007669"/>
    <property type="project" value="UniProtKB-SubCell"/>
</dbReference>
<comment type="subcellular location">
    <subcellularLocation>
        <location evidence="2">Vacuole membrane</location>
        <topology evidence="2">Peripheral membrane protein</topology>
    </subcellularLocation>
</comment>
<evidence type="ECO:0000259" key="4">
    <source>
        <dbReference type="Pfam" id="PF24064"/>
    </source>
</evidence>
<keyword evidence="6" id="KW-1185">Reference proteome</keyword>
<dbReference type="AlphaFoldDB" id="A0A2H3JJI0"/>
<evidence type="ECO:0000256" key="2">
    <source>
        <dbReference type="RuleBase" id="RU368069"/>
    </source>
</evidence>
<comment type="function">
    <text evidence="2">Mediates inactivation of the TORC1 complex in response to amino acid starvation. Required for meiotic nuclear division.</text>
</comment>
<comment type="similarity">
    <text evidence="1 2">Belongs to the NPR3 family.</text>
</comment>
<dbReference type="STRING" id="742152.A0A2H3JJI0"/>
<feature type="domain" description="GATOR1 complex protein NPRL3 C-terminal HTH" evidence="4">
    <location>
        <begin position="686"/>
        <end position="746"/>
    </location>
</feature>
<feature type="region of interest" description="Disordered" evidence="3">
    <location>
        <begin position="352"/>
        <end position="373"/>
    </location>
</feature>
<dbReference type="GO" id="GO:0034198">
    <property type="term" value="P:cellular response to amino acid starvation"/>
    <property type="evidence" value="ECO:0007669"/>
    <property type="project" value="TreeGrafter"/>
</dbReference>
<dbReference type="GO" id="GO:1904262">
    <property type="term" value="P:negative regulation of TORC1 signaling"/>
    <property type="evidence" value="ECO:0007669"/>
    <property type="project" value="TreeGrafter"/>
</dbReference>
<feature type="region of interest" description="Disordered" evidence="3">
    <location>
        <begin position="586"/>
        <end position="669"/>
    </location>
</feature>
<dbReference type="PANTHER" id="PTHR13153">
    <property type="entry name" value="CGTHBA PROTEIN -14 GENE PROTEIN"/>
    <property type="match status" value="1"/>
</dbReference>
<keyword evidence="2" id="KW-0732">Signal</keyword>
<dbReference type="GO" id="GO:0010508">
    <property type="term" value="P:positive regulation of autophagy"/>
    <property type="evidence" value="ECO:0007669"/>
    <property type="project" value="TreeGrafter"/>
</dbReference>
<feature type="region of interest" description="Disordered" evidence="3">
    <location>
        <begin position="177"/>
        <end position="203"/>
    </location>
</feature>
<dbReference type="GO" id="GO:0038202">
    <property type="term" value="P:TORC1 signaling"/>
    <property type="evidence" value="ECO:0007669"/>
    <property type="project" value="TreeGrafter"/>
</dbReference>
<evidence type="ECO:0000256" key="3">
    <source>
        <dbReference type="SAM" id="MobiDB-lite"/>
    </source>
</evidence>
<feature type="compositionally biased region" description="Low complexity" evidence="3">
    <location>
        <begin position="104"/>
        <end position="115"/>
    </location>
</feature>
<evidence type="ECO:0000313" key="5">
    <source>
        <dbReference type="EMBL" id="PCH42346.1"/>
    </source>
</evidence>
<dbReference type="GO" id="GO:0051321">
    <property type="term" value="P:meiotic cell cycle"/>
    <property type="evidence" value="ECO:0007669"/>
    <property type="project" value="UniProtKB-UniRule"/>
</dbReference>
<accession>A0A2H3JJI0</accession>
<evidence type="ECO:0000256" key="1">
    <source>
        <dbReference type="ARBA" id="ARBA00010546"/>
    </source>
</evidence>
<evidence type="ECO:0000313" key="6">
    <source>
        <dbReference type="Proteomes" id="UP000218811"/>
    </source>
</evidence>
<dbReference type="InterPro" id="IPR056603">
    <property type="entry name" value="HTH_NPRL3"/>
</dbReference>